<dbReference type="EMBL" id="LAZR01027076">
    <property type="protein sequence ID" value="KKL66834.1"/>
    <property type="molecule type" value="Genomic_DNA"/>
</dbReference>
<reference evidence="1" key="1">
    <citation type="journal article" date="2015" name="Nature">
        <title>Complex archaea that bridge the gap between prokaryotes and eukaryotes.</title>
        <authorList>
            <person name="Spang A."/>
            <person name="Saw J.H."/>
            <person name="Jorgensen S.L."/>
            <person name="Zaremba-Niedzwiedzka K."/>
            <person name="Martijn J."/>
            <person name="Lind A.E."/>
            <person name="van Eijk R."/>
            <person name="Schleper C."/>
            <person name="Guy L."/>
            <person name="Ettema T.J."/>
        </authorList>
    </citation>
    <scope>NUCLEOTIDE SEQUENCE</scope>
</reference>
<proteinExistence type="predicted"/>
<gene>
    <name evidence="1" type="ORF">LCGC14_2140980</name>
</gene>
<organism evidence="1">
    <name type="scientific">marine sediment metagenome</name>
    <dbReference type="NCBI Taxonomy" id="412755"/>
    <lineage>
        <taxon>unclassified sequences</taxon>
        <taxon>metagenomes</taxon>
        <taxon>ecological metagenomes</taxon>
    </lineage>
</organism>
<name>A0A0F9DYN3_9ZZZZ</name>
<comment type="caution">
    <text evidence="1">The sequence shown here is derived from an EMBL/GenBank/DDBJ whole genome shotgun (WGS) entry which is preliminary data.</text>
</comment>
<evidence type="ECO:0000313" key="1">
    <source>
        <dbReference type="EMBL" id="KKL66834.1"/>
    </source>
</evidence>
<accession>A0A0F9DYN3</accession>
<protein>
    <submittedName>
        <fullName evidence="1">Uncharacterized protein</fullName>
    </submittedName>
</protein>
<sequence length="72" mass="8337">MTDRQSWRQATTEEVNDAIEGHGSAQLRWMIPDIRLQAIADEWKLPNDFRKWDIVREGYPELAALLDALVAD</sequence>
<dbReference type="AlphaFoldDB" id="A0A0F9DYN3"/>